<evidence type="ECO:0000313" key="3">
    <source>
        <dbReference type="EMBL" id="RKD73262.1"/>
    </source>
</evidence>
<reference evidence="3 4" key="1">
    <citation type="submission" date="2018-09" db="EMBL/GenBank/DDBJ databases">
        <title>Genomic Encyclopedia of Archaeal and Bacterial Type Strains, Phase II (KMG-II): from individual species to whole genera.</title>
        <authorList>
            <person name="Goeker M."/>
        </authorList>
    </citation>
    <scope>NUCLEOTIDE SEQUENCE [LARGE SCALE GENOMIC DNA]</scope>
    <source>
        <strain evidence="3 4">DSM 17008</strain>
    </source>
</reference>
<dbReference type="PROSITE" id="PS00062">
    <property type="entry name" value="ALDOKETO_REDUCTASE_2"/>
    <property type="match status" value="1"/>
</dbReference>
<evidence type="ECO:0000313" key="4">
    <source>
        <dbReference type="Proteomes" id="UP000285120"/>
    </source>
</evidence>
<dbReference type="InterPro" id="IPR023210">
    <property type="entry name" value="NADP_OxRdtase_dom"/>
</dbReference>
<name>A0A419V491_9BACL</name>
<evidence type="ECO:0000259" key="2">
    <source>
        <dbReference type="Pfam" id="PF00248"/>
    </source>
</evidence>
<feature type="domain" description="NADP-dependent oxidoreductase" evidence="2">
    <location>
        <begin position="15"/>
        <end position="310"/>
    </location>
</feature>
<dbReference type="InterPro" id="IPR050523">
    <property type="entry name" value="AKR_Detox_Biosynth"/>
</dbReference>
<dbReference type="GO" id="GO:0016491">
    <property type="term" value="F:oxidoreductase activity"/>
    <property type="evidence" value="ECO:0007669"/>
    <property type="project" value="UniProtKB-KW"/>
</dbReference>
<evidence type="ECO:0000256" key="1">
    <source>
        <dbReference type="ARBA" id="ARBA00023002"/>
    </source>
</evidence>
<proteinExistence type="predicted"/>
<dbReference type="GO" id="GO:0005829">
    <property type="term" value="C:cytosol"/>
    <property type="evidence" value="ECO:0007669"/>
    <property type="project" value="UniProtKB-ARBA"/>
</dbReference>
<dbReference type="Pfam" id="PF00248">
    <property type="entry name" value="Aldo_ket_red"/>
    <property type="match status" value="1"/>
</dbReference>
<dbReference type="AlphaFoldDB" id="A0A419V491"/>
<dbReference type="FunFam" id="3.20.20.100:FF:000004">
    <property type="entry name" value="Oxidoreductase, aldo/keto reductase"/>
    <property type="match status" value="1"/>
</dbReference>
<comment type="caution">
    <text evidence="3">The sequence shown here is derived from an EMBL/GenBank/DDBJ whole genome shotgun (WGS) entry which is preliminary data.</text>
</comment>
<keyword evidence="4" id="KW-1185">Reference proteome</keyword>
<sequence>METTKIANTGIEASRIGLGTWAIGGKMWGGTNEEDSIKTIHAALDKGISLIDTAPAYGLGESEELVGKAVEQYGGRNNIVLSTKAGLNWTEEGGMYRDGSEARIQKEVEDSLRRLRSDYIDIYHVHWPDPEINMEETAAVMKRLFDEGKIRAIGLSNFTPEQIDEFQKTAPVHVLQPPYNIFERGIEEDILPYTRKHDITNLSYGSLCRGLLSGKMSADRTFKGDDLRNNDPKFQEDTLPNYIAAVNELDQYVQNKYNKHVIHLAIRWVLDQPGSDIALWGARRPDQLDAIEEAMDWKLDDTDHQAVNEIVGKHIKEPIGPEFMAPPAKSE</sequence>
<dbReference type="InterPro" id="IPR036812">
    <property type="entry name" value="NAD(P)_OxRdtase_dom_sf"/>
</dbReference>
<dbReference type="SUPFAM" id="SSF51430">
    <property type="entry name" value="NAD(P)-linked oxidoreductase"/>
    <property type="match status" value="1"/>
</dbReference>
<protein>
    <submittedName>
        <fullName evidence="3">Aryl-alcohol dehydrogenase-like predicted oxidoreductase</fullName>
    </submittedName>
</protein>
<dbReference type="PANTHER" id="PTHR43364">
    <property type="entry name" value="NADH-SPECIFIC METHYLGLYOXAL REDUCTASE-RELATED"/>
    <property type="match status" value="1"/>
</dbReference>
<organism evidence="3 4">
    <name type="scientific">Sinobaca qinghaiensis</name>
    <dbReference type="NCBI Taxonomy" id="342944"/>
    <lineage>
        <taxon>Bacteria</taxon>
        <taxon>Bacillati</taxon>
        <taxon>Bacillota</taxon>
        <taxon>Bacilli</taxon>
        <taxon>Bacillales</taxon>
        <taxon>Sporolactobacillaceae</taxon>
        <taxon>Sinobaca</taxon>
    </lineage>
</organism>
<dbReference type="CDD" id="cd19148">
    <property type="entry name" value="AKR_AKR11B1"/>
    <property type="match status" value="1"/>
</dbReference>
<accession>A0A419V491</accession>
<keyword evidence="1" id="KW-0560">Oxidoreductase</keyword>
<gene>
    <name evidence="3" type="ORF">ATL39_1553</name>
</gene>
<dbReference type="Proteomes" id="UP000285120">
    <property type="component" value="Unassembled WGS sequence"/>
</dbReference>
<dbReference type="Gene3D" id="3.20.20.100">
    <property type="entry name" value="NADP-dependent oxidoreductase domain"/>
    <property type="match status" value="1"/>
</dbReference>
<dbReference type="OrthoDB" id="9773828at2"/>
<dbReference type="RefSeq" id="WP_120192740.1">
    <property type="nucleotide sequence ID" value="NZ_RAPK01000008.1"/>
</dbReference>
<dbReference type="EMBL" id="RAPK01000008">
    <property type="protein sequence ID" value="RKD73262.1"/>
    <property type="molecule type" value="Genomic_DNA"/>
</dbReference>
<dbReference type="InterPro" id="IPR018170">
    <property type="entry name" value="Aldo/ket_reductase_CS"/>
</dbReference>
<dbReference type="PANTHER" id="PTHR43364:SF4">
    <property type="entry name" value="NAD(P)-LINKED OXIDOREDUCTASE SUPERFAMILY PROTEIN"/>
    <property type="match status" value="1"/>
</dbReference>